<keyword evidence="6" id="KW-1185">Reference proteome</keyword>
<dbReference type="PANTHER" id="PTHR46847">
    <property type="entry name" value="D-ALLOSE-BINDING PERIPLASMIC PROTEIN-RELATED"/>
    <property type="match status" value="1"/>
</dbReference>
<dbReference type="SMART" id="SM00354">
    <property type="entry name" value="HTH_LACI"/>
    <property type="match status" value="1"/>
</dbReference>
<dbReference type="CDD" id="cd06307">
    <property type="entry name" value="PBP1_sugar_binding"/>
    <property type="match status" value="1"/>
</dbReference>
<dbReference type="EMBL" id="CP028918">
    <property type="protein sequence ID" value="AWB50386.1"/>
    <property type="molecule type" value="Genomic_DNA"/>
</dbReference>
<dbReference type="InterPro" id="IPR028082">
    <property type="entry name" value="Peripla_BP_I"/>
</dbReference>
<dbReference type="SUPFAM" id="SSF53822">
    <property type="entry name" value="Periplasmic binding protein-like I"/>
    <property type="match status" value="1"/>
</dbReference>
<evidence type="ECO:0000256" key="1">
    <source>
        <dbReference type="ARBA" id="ARBA00004196"/>
    </source>
</evidence>
<dbReference type="PROSITE" id="PS50932">
    <property type="entry name" value="HTH_LACI_2"/>
    <property type="match status" value="1"/>
</dbReference>
<dbReference type="Pfam" id="PF13407">
    <property type="entry name" value="Peripla_BP_4"/>
    <property type="match status" value="1"/>
</dbReference>
<dbReference type="PANTHER" id="PTHR46847:SF1">
    <property type="entry name" value="D-ALLOSE-BINDING PERIPLASMIC PROTEIN-RELATED"/>
    <property type="match status" value="1"/>
</dbReference>
<keyword evidence="3" id="KW-0732">Signal</keyword>
<protein>
    <submittedName>
        <fullName evidence="5">LacI family transcriptional regulator</fullName>
    </submittedName>
</protein>
<gene>
    <name evidence="5" type="ORF">HYN69_12935</name>
</gene>
<dbReference type="InterPro" id="IPR000843">
    <property type="entry name" value="HTH_LacI"/>
</dbReference>
<comment type="subcellular location">
    <subcellularLocation>
        <location evidence="1">Cell envelope</location>
    </subcellularLocation>
</comment>
<dbReference type="AlphaFoldDB" id="A0A2S0URD1"/>
<dbReference type="Pfam" id="PF00356">
    <property type="entry name" value="LacI"/>
    <property type="match status" value="1"/>
</dbReference>
<comment type="similarity">
    <text evidence="2">Belongs to the bacterial solute-binding protein 2 family.</text>
</comment>
<proteinExistence type="inferred from homology"/>
<evidence type="ECO:0000313" key="5">
    <source>
        <dbReference type="EMBL" id="AWB50386.1"/>
    </source>
</evidence>
<sequence length="344" mass="36629">MAKRPGMATLAAAAGVSVATVDRLLNGREQVSAATRTAVLEAALRLGHPAAARLTGASGQDAPRTIRFGVLLHKQGQEFYQNMAREMRTAVSRLPAVNGKLDLEFSASQAPSEVASLLRAMGNRCDVIAATAVNHPEITAAVDELKQRGIPVFSLLSDFAQGIRAGYVGLNNLKVGRTAAWMISLSARGAGKVAIFVGGTRWHGHDLRETGFRAYLREERPDLEVLESIVNLETRQLTFETTLALLRKHPDLRGIYVAGGGMEGAIAALKQSRTPGDVALVVNELTTDSRSGLAQGWVTLVDATPLPDLCHEVLGMMVRAMRDGGAANAGQVFLPVNLHVAESL</sequence>
<evidence type="ECO:0000259" key="4">
    <source>
        <dbReference type="PROSITE" id="PS50932"/>
    </source>
</evidence>
<dbReference type="InterPro" id="IPR025997">
    <property type="entry name" value="SBP_2_dom"/>
</dbReference>
<feature type="domain" description="HTH lacI-type" evidence="4">
    <location>
        <begin position="5"/>
        <end position="56"/>
    </location>
</feature>
<dbReference type="OrthoDB" id="9805774at2"/>
<evidence type="ECO:0000313" key="6">
    <source>
        <dbReference type="Proteomes" id="UP000244496"/>
    </source>
</evidence>
<name>A0A2S0URD1_9RHOB</name>
<dbReference type="Gene3D" id="3.40.50.2300">
    <property type="match status" value="2"/>
</dbReference>
<dbReference type="KEGG" id="geh:HYN69_12935"/>
<dbReference type="GO" id="GO:0003677">
    <property type="term" value="F:DNA binding"/>
    <property type="evidence" value="ECO:0007669"/>
    <property type="project" value="InterPro"/>
</dbReference>
<evidence type="ECO:0000256" key="3">
    <source>
        <dbReference type="ARBA" id="ARBA00022729"/>
    </source>
</evidence>
<accession>A0A2S0URD1</accession>
<organism evidence="5 6">
    <name type="scientific">Paragemmobacter aquarius</name>
    <dbReference type="NCBI Taxonomy" id="2169400"/>
    <lineage>
        <taxon>Bacteria</taxon>
        <taxon>Pseudomonadati</taxon>
        <taxon>Pseudomonadota</taxon>
        <taxon>Alphaproteobacteria</taxon>
        <taxon>Rhodobacterales</taxon>
        <taxon>Paracoccaceae</taxon>
        <taxon>Paragemmobacter</taxon>
    </lineage>
</organism>
<dbReference type="GO" id="GO:0030246">
    <property type="term" value="F:carbohydrate binding"/>
    <property type="evidence" value="ECO:0007669"/>
    <property type="project" value="UniProtKB-ARBA"/>
</dbReference>
<dbReference type="Gene3D" id="1.10.260.40">
    <property type="entry name" value="lambda repressor-like DNA-binding domains"/>
    <property type="match status" value="1"/>
</dbReference>
<dbReference type="SUPFAM" id="SSF47413">
    <property type="entry name" value="lambda repressor-like DNA-binding domains"/>
    <property type="match status" value="1"/>
</dbReference>
<dbReference type="InterPro" id="IPR010982">
    <property type="entry name" value="Lambda_DNA-bd_dom_sf"/>
</dbReference>
<evidence type="ECO:0000256" key="2">
    <source>
        <dbReference type="ARBA" id="ARBA00007639"/>
    </source>
</evidence>
<dbReference type="CDD" id="cd01392">
    <property type="entry name" value="HTH_LacI"/>
    <property type="match status" value="1"/>
</dbReference>
<dbReference type="Proteomes" id="UP000244496">
    <property type="component" value="Chromosome"/>
</dbReference>
<dbReference type="GO" id="GO:0030313">
    <property type="term" value="C:cell envelope"/>
    <property type="evidence" value="ECO:0007669"/>
    <property type="project" value="UniProtKB-SubCell"/>
</dbReference>
<dbReference type="GO" id="GO:0006355">
    <property type="term" value="P:regulation of DNA-templated transcription"/>
    <property type="evidence" value="ECO:0007669"/>
    <property type="project" value="InterPro"/>
</dbReference>
<reference evidence="5 6" key="1">
    <citation type="submission" date="2018-04" db="EMBL/GenBank/DDBJ databases">
        <title>Genome sequencing of Gemmobacter.</title>
        <authorList>
            <person name="Yi H."/>
            <person name="Baek M.-G."/>
        </authorList>
    </citation>
    <scope>NUCLEOTIDE SEQUENCE [LARGE SCALE GENOMIC DNA]</scope>
    <source>
        <strain evidence="5 6">HYN0069</strain>
    </source>
</reference>